<evidence type="ECO:0000259" key="2">
    <source>
        <dbReference type="Pfam" id="PF02037"/>
    </source>
</evidence>
<keyword evidence="4" id="KW-1185">Reference proteome</keyword>
<dbReference type="SUPFAM" id="SSF68906">
    <property type="entry name" value="SAP domain"/>
    <property type="match status" value="1"/>
</dbReference>
<organism evidence="3 4">
    <name type="scientific">Anaeramoeba flamelloides</name>
    <dbReference type="NCBI Taxonomy" id="1746091"/>
    <lineage>
        <taxon>Eukaryota</taxon>
        <taxon>Metamonada</taxon>
        <taxon>Anaeramoebidae</taxon>
        <taxon>Anaeramoeba</taxon>
    </lineage>
</organism>
<evidence type="ECO:0000256" key="1">
    <source>
        <dbReference type="SAM" id="MobiDB-lite"/>
    </source>
</evidence>
<dbReference type="SUPFAM" id="SSF109715">
    <property type="entry name" value="DEK C-terminal domain"/>
    <property type="match status" value="1"/>
</dbReference>
<dbReference type="InterPro" id="IPR036361">
    <property type="entry name" value="SAP_dom_sf"/>
</dbReference>
<feature type="compositionally biased region" description="Basic and acidic residues" evidence="1">
    <location>
        <begin position="149"/>
        <end position="182"/>
    </location>
</feature>
<dbReference type="InterPro" id="IPR003034">
    <property type="entry name" value="SAP_dom"/>
</dbReference>
<sequence length="280" mass="33663">MVRKLEKRKNIQNGRKFGQIPFIKNRIGNYDQNEPLLTSLHKLLYQNVPENYDTLRQNVLNWEGFEKTNEELYIYFETKLYQWYLSYLKELCTFLNLKISGNKPQIVNRILGFLQSVDIRLMKKSNPLGGKRKKKPKTKLQKQKKKKISTKENFDENKIRRNNDSESENKSKIRDRSESENEKNELRVLTKLLEIQKENLDQNSNRSAKKKKIKKQIKKKLIQILKMKNFQDLTISQLEIQIAKEYKFDVQKKRDWFEKTLVKIIDNLIKSNNNFFDEII</sequence>
<dbReference type="EMBL" id="JAOAOG010000197">
    <property type="protein sequence ID" value="KAJ6240925.1"/>
    <property type="molecule type" value="Genomic_DNA"/>
</dbReference>
<accession>A0ABQ8Y801</accession>
<feature type="region of interest" description="Disordered" evidence="1">
    <location>
        <begin position="125"/>
        <end position="182"/>
    </location>
</feature>
<protein>
    <submittedName>
        <fullName evidence="3">Protein dek</fullName>
    </submittedName>
</protein>
<dbReference type="InterPro" id="IPR044198">
    <property type="entry name" value="DEK"/>
</dbReference>
<dbReference type="Proteomes" id="UP001150062">
    <property type="component" value="Unassembled WGS sequence"/>
</dbReference>
<evidence type="ECO:0000313" key="3">
    <source>
        <dbReference type="EMBL" id="KAJ6240925.1"/>
    </source>
</evidence>
<feature type="domain" description="SAP" evidence="2">
    <location>
        <begin position="88"/>
        <end position="114"/>
    </location>
</feature>
<reference evidence="3" key="1">
    <citation type="submission" date="2022-08" db="EMBL/GenBank/DDBJ databases">
        <title>Novel sulfate-reducing endosymbionts in the free-living metamonad Anaeramoeba.</title>
        <authorList>
            <person name="Jerlstrom-Hultqvist J."/>
            <person name="Cepicka I."/>
            <person name="Gallot-Lavallee L."/>
            <person name="Salas-Leiva D."/>
            <person name="Curtis B.A."/>
            <person name="Zahonova K."/>
            <person name="Pipaliya S."/>
            <person name="Dacks J."/>
            <person name="Roger A.J."/>
        </authorList>
    </citation>
    <scope>NUCLEOTIDE SEQUENCE</scope>
    <source>
        <strain evidence="3">Schooner1</strain>
    </source>
</reference>
<proteinExistence type="predicted"/>
<gene>
    <name evidence="3" type="ORF">M0813_23574</name>
</gene>
<dbReference type="PANTHER" id="PTHR13468">
    <property type="entry name" value="DEK PROTEIN"/>
    <property type="match status" value="1"/>
</dbReference>
<comment type="caution">
    <text evidence="3">The sequence shown here is derived from an EMBL/GenBank/DDBJ whole genome shotgun (WGS) entry which is preliminary data.</text>
</comment>
<dbReference type="PANTHER" id="PTHR13468:SF1">
    <property type="entry name" value="PROTEIN DEK"/>
    <property type="match status" value="1"/>
</dbReference>
<name>A0ABQ8Y801_9EUKA</name>
<dbReference type="Pfam" id="PF02037">
    <property type="entry name" value="SAP"/>
    <property type="match status" value="1"/>
</dbReference>
<evidence type="ECO:0000313" key="4">
    <source>
        <dbReference type="Proteomes" id="UP001150062"/>
    </source>
</evidence>
<feature type="compositionally biased region" description="Basic residues" evidence="1">
    <location>
        <begin position="130"/>
        <end position="148"/>
    </location>
</feature>